<dbReference type="Pfam" id="PF13231">
    <property type="entry name" value="PMT_2"/>
    <property type="match status" value="1"/>
</dbReference>
<evidence type="ECO:0000256" key="1">
    <source>
        <dbReference type="ARBA" id="ARBA00004651"/>
    </source>
</evidence>
<comment type="subcellular location">
    <subcellularLocation>
        <location evidence="1">Cell membrane</location>
        <topology evidence="1">Multi-pass membrane protein</topology>
    </subcellularLocation>
</comment>
<feature type="transmembrane region" description="Helical" evidence="8">
    <location>
        <begin position="163"/>
        <end position="185"/>
    </location>
</feature>
<evidence type="ECO:0000256" key="6">
    <source>
        <dbReference type="ARBA" id="ARBA00022989"/>
    </source>
</evidence>
<feature type="transmembrane region" description="Helical" evidence="8">
    <location>
        <begin position="123"/>
        <end position="142"/>
    </location>
</feature>
<organism evidence="10 11">
    <name type="scientific">Candidatus Roizmanbacteria bacterium CG_4_10_14_3_um_filter_39_13</name>
    <dbReference type="NCBI Taxonomy" id="1974831"/>
    <lineage>
        <taxon>Bacteria</taxon>
        <taxon>Candidatus Roizmaniibacteriota</taxon>
    </lineage>
</organism>
<dbReference type="AlphaFoldDB" id="A0A2M7LJZ3"/>
<evidence type="ECO:0000313" key="10">
    <source>
        <dbReference type="EMBL" id="PIX68378.1"/>
    </source>
</evidence>
<evidence type="ECO:0000256" key="8">
    <source>
        <dbReference type="SAM" id="Phobius"/>
    </source>
</evidence>
<dbReference type="InterPro" id="IPR038731">
    <property type="entry name" value="RgtA/B/C-like"/>
</dbReference>
<keyword evidence="4" id="KW-0808">Transferase</keyword>
<dbReference type="GO" id="GO:0010041">
    <property type="term" value="P:response to iron(III) ion"/>
    <property type="evidence" value="ECO:0007669"/>
    <property type="project" value="TreeGrafter"/>
</dbReference>
<evidence type="ECO:0000256" key="7">
    <source>
        <dbReference type="ARBA" id="ARBA00023136"/>
    </source>
</evidence>
<dbReference type="InterPro" id="IPR050297">
    <property type="entry name" value="LipidA_mod_glycosyltrf_83"/>
</dbReference>
<keyword evidence="2" id="KW-1003">Cell membrane</keyword>
<dbReference type="GO" id="GO:0009103">
    <property type="term" value="P:lipopolysaccharide biosynthetic process"/>
    <property type="evidence" value="ECO:0007669"/>
    <property type="project" value="TreeGrafter"/>
</dbReference>
<feature type="transmembrane region" description="Helical" evidence="8">
    <location>
        <begin position="71"/>
        <end position="88"/>
    </location>
</feature>
<keyword evidence="6 8" id="KW-1133">Transmembrane helix</keyword>
<feature type="transmembrane region" description="Helical" evidence="8">
    <location>
        <begin position="100"/>
        <end position="117"/>
    </location>
</feature>
<feature type="non-terminal residue" evidence="10">
    <location>
        <position position="195"/>
    </location>
</feature>
<evidence type="ECO:0000256" key="5">
    <source>
        <dbReference type="ARBA" id="ARBA00022692"/>
    </source>
</evidence>
<evidence type="ECO:0000259" key="9">
    <source>
        <dbReference type="Pfam" id="PF13231"/>
    </source>
</evidence>
<dbReference type="EMBL" id="PFJH01000148">
    <property type="protein sequence ID" value="PIX68378.1"/>
    <property type="molecule type" value="Genomic_DNA"/>
</dbReference>
<feature type="domain" description="Glycosyltransferase RgtA/B/C/D-like" evidence="9">
    <location>
        <begin position="51"/>
        <end position="182"/>
    </location>
</feature>
<comment type="caution">
    <text evidence="10">The sequence shown here is derived from an EMBL/GenBank/DDBJ whole genome shotgun (WGS) entry which is preliminary data.</text>
</comment>
<accession>A0A2M7LJZ3</accession>
<proteinExistence type="predicted"/>
<dbReference type="PANTHER" id="PTHR33908">
    <property type="entry name" value="MANNOSYLTRANSFERASE YKCB-RELATED"/>
    <property type="match status" value="1"/>
</dbReference>
<dbReference type="GO" id="GO:0016763">
    <property type="term" value="F:pentosyltransferase activity"/>
    <property type="evidence" value="ECO:0007669"/>
    <property type="project" value="TreeGrafter"/>
</dbReference>
<keyword evidence="5 8" id="KW-0812">Transmembrane</keyword>
<reference evidence="11" key="1">
    <citation type="submission" date="2017-09" db="EMBL/GenBank/DDBJ databases">
        <title>Depth-based differentiation of microbial function through sediment-hosted aquifers and enrichment of novel symbionts in the deep terrestrial subsurface.</title>
        <authorList>
            <person name="Probst A.J."/>
            <person name="Ladd B."/>
            <person name="Jarett J.K."/>
            <person name="Geller-Mcgrath D.E."/>
            <person name="Sieber C.M.K."/>
            <person name="Emerson J.B."/>
            <person name="Anantharaman K."/>
            <person name="Thomas B.C."/>
            <person name="Malmstrom R."/>
            <person name="Stieglmeier M."/>
            <person name="Klingl A."/>
            <person name="Woyke T."/>
            <person name="Ryan C.M."/>
            <person name="Banfield J.F."/>
        </authorList>
    </citation>
    <scope>NUCLEOTIDE SEQUENCE [LARGE SCALE GENOMIC DNA]</scope>
</reference>
<keyword evidence="3" id="KW-0328">Glycosyltransferase</keyword>
<sequence>MHITIILIFAFFLRLINLDQSLWLDETIVAKVVQTIPFHLIPFQFSPGDFHPPLYYLVISLWSHLFGTSEIALRLPSVLFSLVTGWFTYKIGLLWKNKQLALWATAFFLFNPLIVYYSQEARMYMMATALLTIALYYFLVLIKENSIPKFKFKRIMMFNLFSALAMFTFYGSAFFIAGMIVVWGINTYIKKRKSL</sequence>
<protein>
    <recommendedName>
        <fullName evidence="9">Glycosyltransferase RgtA/B/C/D-like domain-containing protein</fullName>
    </recommendedName>
</protein>
<evidence type="ECO:0000313" key="11">
    <source>
        <dbReference type="Proteomes" id="UP000228500"/>
    </source>
</evidence>
<dbReference type="GO" id="GO:0005886">
    <property type="term" value="C:plasma membrane"/>
    <property type="evidence" value="ECO:0007669"/>
    <property type="project" value="UniProtKB-SubCell"/>
</dbReference>
<gene>
    <name evidence="10" type="ORF">COZ40_03560</name>
</gene>
<keyword evidence="7 8" id="KW-0472">Membrane</keyword>
<dbReference type="Proteomes" id="UP000228500">
    <property type="component" value="Unassembled WGS sequence"/>
</dbReference>
<evidence type="ECO:0000256" key="4">
    <source>
        <dbReference type="ARBA" id="ARBA00022679"/>
    </source>
</evidence>
<evidence type="ECO:0000256" key="3">
    <source>
        <dbReference type="ARBA" id="ARBA00022676"/>
    </source>
</evidence>
<dbReference type="PANTHER" id="PTHR33908:SF3">
    <property type="entry name" value="UNDECAPRENYL PHOSPHATE-ALPHA-4-AMINO-4-DEOXY-L-ARABINOSE ARABINOSYL TRANSFERASE"/>
    <property type="match status" value="1"/>
</dbReference>
<evidence type="ECO:0000256" key="2">
    <source>
        <dbReference type="ARBA" id="ARBA00022475"/>
    </source>
</evidence>
<name>A0A2M7LJZ3_9BACT</name>